<feature type="domain" description="ABC transmembrane type-1" evidence="9">
    <location>
        <begin position="94"/>
        <end position="284"/>
    </location>
</feature>
<evidence type="ECO:0000256" key="4">
    <source>
        <dbReference type="ARBA" id="ARBA00022692"/>
    </source>
</evidence>
<keyword evidence="2 7" id="KW-0813">Transport</keyword>
<feature type="transmembrane region" description="Helical" evidence="7">
    <location>
        <begin position="33"/>
        <end position="55"/>
    </location>
</feature>
<organism evidence="10 11">
    <name type="scientific">Actinotalea fermentans</name>
    <dbReference type="NCBI Taxonomy" id="43671"/>
    <lineage>
        <taxon>Bacteria</taxon>
        <taxon>Bacillati</taxon>
        <taxon>Actinomycetota</taxon>
        <taxon>Actinomycetes</taxon>
        <taxon>Micrococcales</taxon>
        <taxon>Cellulomonadaceae</taxon>
        <taxon>Actinotalea</taxon>
    </lineage>
</organism>
<dbReference type="GO" id="GO:0005886">
    <property type="term" value="C:plasma membrane"/>
    <property type="evidence" value="ECO:0007669"/>
    <property type="project" value="UniProtKB-SubCell"/>
</dbReference>
<dbReference type="Pfam" id="PF00528">
    <property type="entry name" value="BPD_transp_1"/>
    <property type="match status" value="1"/>
</dbReference>
<evidence type="ECO:0000256" key="6">
    <source>
        <dbReference type="ARBA" id="ARBA00023136"/>
    </source>
</evidence>
<evidence type="ECO:0000313" key="11">
    <source>
        <dbReference type="Proteomes" id="UP000321484"/>
    </source>
</evidence>
<evidence type="ECO:0000256" key="8">
    <source>
        <dbReference type="SAM" id="MobiDB-lite"/>
    </source>
</evidence>
<dbReference type="PANTHER" id="PTHR43744">
    <property type="entry name" value="ABC TRANSPORTER PERMEASE PROTEIN MG189-RELATED-RELATED"/>
    <property type="match status" value="1"/>
</dbReference>
<keyword evidence="6 7" id="KW-0472">Membrane</keyword>
<evidence type="ECO:0000256" key="2">
    <source>
        <dbReference type="ARBA" id="ARBA00022448"/>
    </source>
</evidence>
<feature type="transmembrane region" description="Helical" evidence="7">
    <location>
        <begin position="204"/>
        <end position="226"/>
    </location>
</feature>
<evidence type="ECO:0000313" key="10">
    <source>
        <dbReference type="EMBL" id="GEN79780.1"/>
    </source>
</evidence>
<keyword evidence="3" id="KW-1003">Cell membrane</keyword>
<gene>
    <name evidence="10" type="ORF">AFE02nite_15140</name>
</gene>
<feature type="region of interest" description="Disordered" evidence="8">
    <location>
        <begin position="1"/>
        <end position="23"/>
    </location>
</feature>
<comment type="caution">
    <text evidence="10">The sequence shown here is derived from an EMBL/GenBank/DDBJ whole genome shotgun (WGS) entry which is preliminary data.</text>
</comment>
<comment type="subcellular location">
    <subcellularLocation>
        <location evidence="1 7">Cell membrane</location>
        <topology evidence="1 7">Multi-pass membrane protein</topology>
    </subcellularLocation>
</comment>
<dbReference type="CDD" id="cd06261">
    <property type="entry name" value="TM_PBP2"/>
    <property type="match status" value="1"/>
</dbReference>
<feature type="transmembrane region" description="Helical" evidence="7">
    <location>
        <begin position="129"/>
        <end position="156"/>
    </location>
</feature>
<dbReference type="Gene3D" id="1.10.3720.10">
    <property type="entry name" value="MetI-like"/>
    <property type="match status" value="1"/>
</dbReference>
<dbReference type="InterPro" id="IPR035906">
    <property type="entry name" value="MetI-like_sf"/>
</dbReference>
<evidence type="ECO:0000256" key="3">
    <source>
        <dbReference type="ARBA" id="ARBA00022475"/>
    </source>
</evidence>
<comment type="similarity">
    <text evidence="7">Belongs to the binding-protein-dependent transport system permease family.</text>
</comment>
<dbReference type="AlphaFoldDB" id="A0A511YX51"/>
<name>A0A511YX51_9CELL</name>
<feature type="transmembrane region" description="Helical" evidence="7">
    <location>
        <begin position="162"/>
        <end position="183"/>
    </location>
</feature>
<dbReference type="Proteomes" id="UP000321484">
    <property type="component" value="Unassembled WGS sequence"/>
</dbReference>
<evidence type="ECO:0000256" key="7">
    <source>
        <dbReference type="RuleBase" id="RU363032"/>
    </source>
</evidence>
<accession>A0A511YX51</accession>
<dbReference type="InterPro" id="IPR000515">
    <property type="entry name" value="MetI-like"/>
</dbReference>
<dbReference type="SUPFAM" id="SSF161098">
    <property type="entry name" value="MetI-like"/>
    <property type="match status" value="1"/>
</dbReference>
<reference evidence="10 11" key="1">
    <citation type="submission" date="2019-07" db="EMBL/GenBank/DDBJ databases">
        <title>Whole genome shotgun sequence of Actinotalea fermentans NBRC 105374.</title>
        <authorList>
            <person name="Hosoyama A."/>
            <person name="Uohara A."/>
            <person name="Ohji S."/>
            <person name="Ichikawa N."/>
        </authorList>
    </citation>
    <scope>NUCLEOTIDE SEQUENCE [LARGE SCALE GENOMIC DNA]</scope>
    <source>
        <strain evidence="10 11">NBRC 105374</strain>
    </source>
</reference>
<keyword evidence="5 7" id="KW-1133">Transmembrane helix</keyword>
<evidence type="ECO:0000259" key="9">
    <source>
        <dbReference type="PROSITE" id="PS50928"/>
    </source>
</evidence>
<feature type="transmembrane region" description="Helical" evidence="7">
    <location>
        <begin position="93"/>
        <end position="117"/>
    </location>
</feature>
<dbReference type="EMBL" id="BJYK01000004">
    <property type="protein sequence ID" value="GEN79780.1"/>
    <property type="molecule type" value="Genomic_DNA"/>
</dbReference>
<proteinExistence type="inferred from homology"/>
<sequence length="298" mass="32236">MSAATTSTSTATSTAPGPRRLRGRGFGEPKAHWLAYAVLGLGLVVVTSPFIWMAFSSLKSEGEIRRVPPTWWPEAPTLDNFRELFDRLDFPTFFGNSALVATAVTLGNVVFCSMLGYVLAKSDFAGKTLLFRLVLGTLMIPGMVTLVPLFVLVANMGLVNTYLGLILPFLAAPFGVFLMRQFFLGIPDELIDAARVDGASEARIFVQVVVPLAKPALATLAILTFLGSWNNFLWPLVVATTEDKYTLPVALALYSTGQNQTDYGLLLAGAVVVVVPVLVVFLILQRYFVQGIALTGIK</sequence>
<dbReference type="PANTHER" id="PTHR43744:SF12">
    <property type="entry name" value="ABC TRANSPORTER PERMEASE PROTEIN MG189-RELATED"/>
    <property type="match status" value="1"/>
</dbReference>
<feature type="compositionally biased region" description="Low complexity" evidence="8">
    <location>
        <begin position="1"/>
        <end position="18"/>
    </location>
</feature>
<keyword evidence="4 7" id="KW-0812">Transmembrane</keyword>
<dbReference type="OrthoDB" id="148827at2"/>
<keyword evidence="11" id="KW-1185">Reference proteome</keyword>
<dbReference type="GO" id="GO:0055085">
    <property type="term" value="P:transmembrane transport"/>
    <property type="evidence" value="ECO:0007669"/>
    <property type="project" value="InterPro"/>
</dbReference>
<dbReference type="RefSeq" id="WP_146819392.1">
    <property type="nucleotide sequence ID" value="NZ_BJYK01000004.1"/>
</dbReference>
<feature type="transmembrane region" description="Helical" evidence="7">
    <location>
        <begin position="263"/>
        <end position="284"/>
    </location>
</feature>
<protein>
    <submittedName>
        <fullName evidence="10">Sugar ABC transporter permease</fullName>
    </submittedName>
</protein>
<dbReference type="PROSITE" id="PS50928">
    <property type="entry name" value="ABC_TM1"/>
    <property type="match status" value="1"/>
</dbReference>
<evidence type="ECO:0000256" key="5">
    <source>
        <dbReference type="ARBA" id="ARBA00022989"/>
    </source>
</evidence>
<evidence type="ECO:0000256" key="1">
    <source>
        <dbReference type="ARBA" id="ARBA00004651"/>
    </source>
</evidence>